<dbReference type="Pfam" id="PF12974">
    <property type="entry name" value="Phosphonate-bd"/>
    <property type="match status" value="1"/>
</dbReference>
<sequence length="256" mass="28408">MSENAATTPLELTVSPDFSPEHIAGWYVFNTWLQRRLGERIHLELYEDFAAQRQAIAADKVDLIYANPYDAAMLVREKGFVAIAAPRDCPDEVVIAVPADSPAQSVEDLLPGTRLAVTRDPDVNLIGMILLESADLNRDNVSTASVSTYVVLARTLLQGKADCGFFLKEAFDDLSAPIRRQLRPLMTSEISLVRHVLLVGPRAAHLRESLQQLLLSMDDPASDGRRTLEALGLSGWEKQDQEDTEFMIDLMDTLMV</sequence>
<dbReference type="PATRIC" id="fig|1286631.3.peg.1180"/>
<comment type="caution">
    <text evidence="1">The sequence shown here is derived from an EMBL/GenBank/DDBJ whole genome shotgun (WGS) entry which is preliminary data.</text>
</comment>
<gene>
    <name evidence="1" type="ORF">X805_11930</name>
</gene>
<accession>A0A059KPD8</accession>
<protein>
    <submittedName>
        <fullName evidence="1">Phosphate/phosphonate ABC transporter periplasmic protein</fullName>
    </submittedName>
</protein>
<keyword evidence="2" id="KW-1185">Reference proteome</keyword>
<dbReference type="RefSeq" id="WP_241461865.1">
    <property type="nucleotide sequence ID" value="NZ_AZRA01000027.1"/>
</dbReference>
<dbReference type="EMBL" id="AZRA01000027">
    <property type="protein sequence ID" value="KDB53357.1"/>
    <property type="molecule type" value="Genomic_DNA"/>
</dbReference>
<evidence type="ECO:0000313" key="1">
    <source>
        <dbReference type="EMBL" id="KDB53357.1"/>
    </source>
</evidence>
<reference evidence="1 2" key="1">
    <citation type="journal article" date="2014" name="FEMS Microbiol. Ecol.">
        <title>Sphaerotilus natans encrusted with nanoball-shaped Fe(III) oxide minerals formed by nitrate-reducing mixotrophic Fe(II) oxidation.</title>
        <authorList>
            <person name="Park S."/>
            <person name="Kim D.H."/>
            <person name="Lee J.H."/>
            <person name="Hur H.G."/>
        </authorList>
    </citation>
    <scope>NUCLEOTIDE SEQUENCE [LARGE SCALE GENOMIC DNA]</scope>
    <source>
        <strain evidence="1 2">DSM 6575</strain>
    </source>
</reference>
<dbReference type="AlphaFoldDB" id="A0A059KPD8"/>
<dbReference type="Proteomes" id="UP000026714">
    <property type="component" value="Unassembled WGS sequence"/>
</dbReference>
<evidence type="ECO:0000313" key="2">
    <source>
        <dbReference type="Proteomes" id="UP000026714"/>
    </source>
</evidence>
<organism evidence="1 2">
    <name type="scientific">Sphaerotilus natans subsp. natans DSM 6575</name>
    <dbReference type="NCBI Taxonomy" id="1286631"/>
    <lineage>
        <taxon>Bacteria</taxon>
        <taxon>Pseudomonadati</taxon>
        <taxon>Pseudomonadota</taxon>
        <taxon>Betaproteobacteria</taxon>
        <taxon>Burkholderiales</taxon>
        <taxon>Sphaerotilaceae</taxon>
        <taxon>Sphaerotilus</taxon>
    </lineage>
</organism>
<dbReference type="STRING" id="34103.SAMN05421778_10198"/>
<proteinExistence type="predicted"/>
<dbReference type="eggNOG" id="COG3221">
    <property type="taxonomic scope" value="Bacteria"/>
</dbReference>
<name>A0A059KPD8_9BURK</name>
<dbReference type="Gene3D" id="3.40.190.10">
    <property type="entry name" value="Periplasmic binding protein-like II"/>
    <property type="match status" value="2"/>
</dbReference>
<dbReference type="SUPFAM" id="SSF53850">
    <property type="entry name" value="Periplasmic binding protein-like II"/>
    <property type="match status" value="1"/>
</dbReference>